<dbReference type="RefSeq" id="WP_008070709.1">
    <property type="nucleotide sequence ID" value="NZ_AQWK01000007.1"/>
</dbReference>
<dbReference type="InParanoid" id="F1ZBN7"/>
<keyword evidence="8" id="KW-1185">Reference proteome</keyword>
<feature type="binding site" evidence="3">
    <location>
        <position position="80"/>
    </location>
    <ligand>
        <name>Cu cation</name>
        <dbReference type="ChEBI" id="CHEBI:23378"/>
    </ligand>
</feature>
<dbReference type="FunFam" id="3.40.30.10:FF:000013">
    <property type="entry name" value="Blast:Protein SCO1 homolog, mitochondrial"/>
    <property type="match status" value="1"/>
</dbReference>
<feature type="chain" id="PRO_5003274251" evidence="5">
    <location>
        <begin position="31"/>
        <end position="208"/>
    </location>
</feature>
<dbReference type="CDD" id="cd02968">
    <property type="entry name" value="SCO"/>
    <property type="match status" value="1"/>
</dbReference>
<organism evidence="7 8">
    <name type="scientific">Novosphingobium nitrogenifigens DSM 19370</name>
    <dbReference type="NCBI Taxonomy" id="983920"/>
    <lineage>
        <taxon>Bacteria</taxon>
        <taxon>Pseudomonadati</taxon>
        <taxon>Pseudomonadota</taxon>
        <taxon>Alphaproteobacteria</taxon>
        <taxon>Sphingomonadales</taxon>
        <taxon>Sphingomonadaceae</taxon>
        <taxon>Novosphingobium</taxon>
    </lineage>
</organism>
<feature type="domain" description="Thioredoxin" evidence="6">
    <location>
        <begin position="42"/>
        <end position="208"/>
    </location>
</feature>
<protein>
    <submittedName>
        <fullName evidence="7">Electron transport protein SCO1/SenC</fullName>
    </submittedName>
</protein>
<evidence type="ECO:0000256" key="5">
    <source>
        <dbReference type="SAM" id="SignalP"/>
    </source>
</evidence>
<dbReference type="eggNOG" id="COG1999">
    <property type="taxonomic scope" value="Bacteria"/>
</dbReference>
<feature type="binding site" evidence="3">
    <location>
        <position position="173"/>
    </location>
    <ligand>
        <name>Cu cation</name>
        <dbReference type="ChEBI" id="CHEBI:23378"/>
    </ligand>
</feature>
<feature type="signal peptide" evidence="5">
    <location>
        <begin position="1"/>
        <end position="30"/>
    </location>
</feature>
<feature type="binding site" evidence="3">
    <location>
        <position position="84"/>
    </location>
    <ligand>
        <name>Cu cation</name>
        <dbReference type="ChEBI" id="CHEBI:23378"/>
    </ligand>
</feature>
<dbReference type="PANTHER" id="PTHR12151:SF5">
    <property type="entry name" value="AT19154P"/>
    <property type="match status" value="1"/>
</dbReference>
<evidence type="ECO:0000313" key="7">
    <source>
        <dbReference type="EMBL" id="EGD57879.1"/>
    </source>
</evidence>
<accession>F1ZBN7</accession>
<dbReference type="GO" id="GO:0046872">
    <property type="term" value="F:metal ion binding"/>
    <property type="evidence" value="ECO:0007669"/>
    <property type="project" value="UniProtKB-KW"/>
</dbReference>
<dbReference type="Proteomes" id="UP000004728">
    <property type="component" value="Unassembled WGS sequence"/>
</dbReference>
<evidence type="ECO:0000313" key="8">
    <source>
        <dbReference type="Proteomes" id="UP000004728"/>
    </source>
</evidence>
<dbReference type="AlphaFoldDB" id="F1ZBN7"/>
<dbReference type="InterPro" id="IPR036249">
    <property type="entry name" value="Thioredoxin-like_sf"/>
</dbReference>
<evidence type="ECO:0000259" key="6">
    <source>
        <dbReference type="PROSITE" id="PS51352"/>
    </source>
</evidence>
<comment type="similarity">
    <text evidence="1">Belongs to the SCO1/2 family.</text>
</comment>
<proteinExistence type="inferred from homology"/>
<name>F1ZBN7_9SPHN</name>
<evidence type="ECO:0000256" key="1">
    <source>
        <dbReference type="ARBA" id="ARBA00010996"/>
    </source>
</evidence>
<evidence type="ECO:0000256" key="4">
    <source>
        <dbReference type="PIRSR" id="PIRSR603782-2"/>
    </source>
</evidence>
<dbReference type="Gene3D" id="3.40.30.10">
    <property type="entry name" value="Glutaredoxin"/>
    <property type="match status" value="1"/>
</dbReference>
<dbReference type="PANTHER" id="PTHR12151">
    <property type="entry name" value="ELECTRON TRANSPORT PROTIN SCO1/SENC FAMILY MEMBER"/>
    <property type="match status" value="1"/>
</dbReference>
<dbReference type="PROSITE" id="PS51352">
    <property type="entry name" value="THIOREDOXIN_2"/>
    <property type="match status" value="1"/>
</dbReference>
<evidence type="ECO:0000256" key="2">
    <source>
        <dbReference type="ARBA" id="ARBA00023008"/>
    </source>
</evidence>
<gene>
    <name evidence="7" type="ORF">Y88_3209</name>
</gene>
<feature type="disulfide bond" description="Redox-active" evidence="4">
    <location>
        <begin position="80"/>
        <end position="84"/>
    </location>
</feature>
<sequence length="208" mass="22219">MPPILAPFRKRPWRSAAAAVLLAAALPALSACHGGGAVDPPLAGTALGGDFTLVDKTGKTVRYADFAGKWRVLYFGYTFCPDICPLDVQHLMQGYHLFARAHPAQAARVVPMFISIDPARDTPQVVGQFASAFGPELVGLTGTPQQVAVAAKAFAVYYQKHAGSTPDAYLMDHSRASYLMDPDGKPVALLPVDQDGKAVAAELEKWVR</sequence>
<evidence type="ECO:0000256" key="3">
    <source>
        <dbReference type="PIRSR" id="PIRSR603782-1"/>
    </source>
</evidence>
<dbReference type="InterPro" id="IPR003782">
    <property type="entry name" value="SCO1/SenC"/>
</dbReference>
<dbReference type="EMBL" id="AEWJ01000051">
    <property type="protein sequence ID" value="EGD57879.1"/>
    <property type="molecule type" value="Genomic_DNA"/>
</dbReference>
<keyword evidence="3" id="KW-0479">Metal-binding</keyword>
<keyword evidence="4" id="KW-1015">Disulfide bond</keyword>
<keyword evidence="2 3" id="KW-0186">Copper</keyword>
<keyword evidence="5" id="KW-0732">Signal</keyword>
<dbReference type="SUPFAM" id="SSF52833">
    <property type="entry name" value="Thioredoxin-like"/>
    <property type="match status" value="1"/>
</dbReference>
<comment type="caution">
    <text evidence="7">The sequence shown here is derived from an EMBL/GenBank/DDBJ whole genome shotgun (WGS) entry which is preliminary data.</text>
</comment>
<dbReference type="InterPro" id="IPR013766">
    <property type="entry name" value="Thioredoxin_domain"/>
</dbReference>
<dbReference type="STRING" id="983920.Y88_3209"/>
<dbReference type="HOGENOM" id="CLU_050131_3_1_5"/>
<reference evidence="7 8" key="1">
    <citation type="journal article" date="2012" name="J. Bacteriol.">
        <title>Draft Genome Sequence of Novosphingobium nitrogenifigens Y88T.</title>
        <authorList>
            <person name="Strabala T.J."/>
            <person name="Macdonald L."/>
            <person name="Liu V."/>
            <person name="Smit A.M."/>
        </authorList>
    </citation>
    <scope>NUCLEOTIDE SEQUENCE [LARGE SCALE GENOMIC DNA]</scope>
    <source>
        <strain evidence="7 8">DSM 19370</strain>
    </source>
</reference>
<dbReference type="Pfam" id="PF02630">
    <property type="entry name" value="SCO1-SenC"/>
    <property type="match status" value="1"/>
</dbReference>
<dbReference type="OrthoDB" id="9790194at2"/>